<dbReference type="PANTHER" id="PTHR12616:SF8">
    <property type="entry name" value="VACUOLAR PROTEIN SORTING-ASSOCIATED PROTEIN 8 HOMOLOG"/>
    <property type="match status" value="1"/>
</dbReference>
<dbReference type="SUPFAM" id="SSF57850">
    <property type="entry name" value="RING/U-box"/>
    <property type="match status" value="1"/>
</dbReference>
<dbReference type="InterPro" id="IPR001841">
    <property type="entry name" value="Znf_RING"/>
</dbReference>
<dbReference type="PROSITE" id="PS50089">
    <property type="entry name" value="ZF_RING_2"/>
    <property type="match status" value="1"/>
</dbReference>
<dbReference type="EMBL" id="OZ019893">
    <property type="protein sequence ID" value="CAK9189790.1"/>
    <property type="molecule type" value="Genomic_DNA"/>
</dbReference>
<keyword evidence="9" id="KW-1185">Reference proteome</keyword>
<dbReference type="SUPFAM" id="SSF50978">
    <property type="entry name" value="WD40 repeat-like"/>
    <property type="match status" value="1"/>
</dbReference>
<feature type="compositionally biased region" description="Basic residues" evidence="6">
    <location>
        <begin position="1930"/>
        <end position="1942"/>
    </location>
</feature>
<feature type="region of interest" description="Disordered" evidence="6">
    <location>
        <begin position="1920"/>
        <end position="1942"/>
    </location>
</feature>
<dbReference type="InterPro" id="IPR045111">
    <property type="entry name" value="Vps41/Vps8"/>
</dbReference>
<evidence type="ECO:0000256" key="3">
    <source>
        <dbReference type="ARBA" id="ARBA00022737"/>
    </source>
</evidence>
<dbReference type="InterPro" id="IPR059070">
    <property type="entry name" value="TPR_VPS8_2"/>
</dbReference>
<feature type="region of interest" description="Disordered" evidence="6">
    <location>
        <begin position="1"/>
        <end position="105"/>
    </location>
</feature>
<feature type="repeat" description="WD" evidence="5">
    <location>
        <begin position="492"/>
        <end position="526"/>
    </location>
</feature>
<feature type="compositionally biased region" description="Low complexity" evidence="6">
    <location>
        <begin position="1851"/>
        <end position="1865"/>
    </location>
</feature>
<gene>
    <name evidence="8" type="ORF">CSSPTR1EN2_LOCUS441</name>
</gene>
<feature type="compositionally biased region" description="Basic and acidic residues" evidence="6">
    <location>
        <begin position="69"/>
        <end position="94"/>
    </location>
</feature>
<keyword evidence="3" id="KW-0677">Repeat</keyword>
<protein>
    <recommendedName>
        <fullName evidence="7">RING-type domain-containing protein</fullName>
    </recommendedName>
</protein>
<dbReference type="InterPro" id="IPR025941">
    <property type="entry name" value="Vps8_central_dom"/>
</dbReference>
<evidence type="ECO:0000256" key="1">
    <source>
        <dbReference type="ARBA" id="ARBA00009422"/>
    </source>
</evidence>
<dbReference type="PROSITE" id="PS50082">
    <property type="entry name" value="WD_REPEATS_2"/>
    <property type="match status" value="1"/>
</dbReference>
<proteinExistence type="inferred from homology"/>
<dbReference type="InterPro" id="IPR019775">
    <property type="entry name" value="WD40_repeat_CS"/>
</dbReference>
<feature type="compositionally biased region" description="Basic and acidic residues" evidence="6">
    <location>
        <begin position="307"/>
        <end position="317"/>
    </location>
</feature>
<keyword evidence="4" id="KW-0862">Zinc</keyword>
<reference evidence="8 9" key="1">
    <citation type="submission" date="2024-02" db="EMBL/GenBank/DDBJ databases">
        <authorList>
            <consortium name="ELIXIR-Norway"/>
            <consortium name="Elixir Norway"/>
        </authorList>
    </citation>
    <scope>NUCLEOTIDE SEQUENCE [LARGE SCALE GENOMIC DNA]</scope>
</reference>
<feature type="compositionally biased region" description="Acidic residues" evidence="6">
    <location>
        <begin position="38"/>
        <end position="52"/>
    </location>
</feature>
<dbReference type="Pfam" id="PF23556">
    <property type="entry name" value="TPR_Vps41"/>
    <property type="match status" value="1"/>
</dbReference>
<keyword evidence="4" id="KW-0479">Metal-binding</keyword>
<keyword evidence="2 5" id="KW-0853">WD repeat</keyword>
<dbReference type="InterPro" id="IPR001680">
    <property type="entry name" value="WD40_rpt"/>
</dbReference>
<evidence type="ECO:0000259" key="7">
    <source>
        <dbReference type="PROSITE" id="PS50089"/>
    </source>
</evidence>
<evidence type="ECO:0000256" key="4">
    <source>
        <dbReference type="PROSITE-ProRule" id="PRU00175"/>
    </source>
</evidence>
<feature type="compositionally biased region" description="Low complexity" evidence="6">
    <location>
        <begin position="273"/>
        <end position="289"/>
    </location>
</feature>
<dbReference type="Pfam" id="PF23410">
    <property type="entry name" value="Beta-prop_VPS8"/>
    <property type="match status" value="1"/>
</dbReference>
<evidence type="ECO:0000256" key="2">
    <source>
        <dbReference type="ARBA" id="ARBA00022574"/>
    </source>
</evidence>
<feature type="region of interest" description="Disordered" evidence="6">
    <location>
        <begin position="119"/>
        <end position="338"/>
    </location>
</feature>
<comment type="similarity">
    <text evidence="1">Belongs to the VPS8 family.</text>
</comment>
<organism evidence="8 9">
    <name type="scientific">Sphagnum troendelagicum</name>
    <dbReference type="NCBI Taxonomy" id="128251"/>
    <lineage>
        <taxon>Eukaryota</taxon>
        <taxon>Viridiplantae</taxon>
        <taxon>Streptophyta</taxon>
        <taxon>Embryophyta</taxon>
        <taxon>Bryophyta</taxon>
        <taxon>Sphagnophytina</taxon>
        <taxon>Sphagnopsida</taxon>
        <taxon>Sphagnales</taxon>
        <taxon>Sphagnaceae</taxon>
        <taxon>Sphagnum</taxon>
    </lineage>
</organism>
<dbReference type="InterPro" id="IPR036322">
    <property type="entry name" value="WD40_repeat_dom_sf"/>
</dbReference>
<feature type="compositionally biased region" description="Polar residues" evidence="6">
    <location>
        <begin position="1868"/>
        <end position="1880"/>
    </location>
</feature>
<dbReference type="PROSITE" id="PS00678">
    <property type="entry name" value="WD_REPEATS_1"/>
    <property type="match status" value="1"/>
</dbReference>
<feature type="region of interest" description="Disordered" evidence="6">
    <location>
        <begin position="1846"/>
        <end position="1880"/>
    </location>
</feature>
<dbReference type="PANTHER" id="PTHR12616">
    <property type="entry name" value="VACUOLAR PROTEIN SORTING VPS41"/>
    <property type="match status" value="1"/>
</dbReference>
<accession>A0ABP0T8F5</accession>
<dbReference type="Gene3D" id="2.130.10.10">
    <property type="entry name" value="YVTN repeat-like/Quinoprotein amine dehydrogenase"/>
    <property type="match status" value="1"/>
</dbReference>
<feature type="domain" description="RING-type" evidence="7">
    <location>
        <begin position="1777"/>
        <end position="1826"/>
    </location>
</feature>
<evidence type="ECO:0000313" key="9">
    <source>
        <dbReference type="Proteomes" id="UP001497512"/>
    </source>
</evidence>
<dbReference type="Proteomes" id="UP001497512">
    <property type="component" value="Chromosome 1"/>
</dbReference>
<sequence>MQQSDEFDLDALLQAQSSDDDDDDGLLLPDFERSLEDILNDVDSAEGEEEQEEQKKEKEKEKDDDEDENNNHDAGHDVARVKEEEKEVSSRVWDRVANGGIPRGVSASFSSVALGWGGSGSGGGASIIRPSPRPGAALAWAAAASRQSTRSAASSSLRKTLSSASSSLSDGLNTTATAAPVTPVVEKDGDVDREQEEDAEKEKKNIGEDNLTQPRDAINSLQEEEEEEQQQQQAVTSFIGFGEVVGDPINEDHSSLQQLESLIGTVDDSESLNSDNASDEVSSSAAAEEPVWMEEHHERASQSAKDSGYRDTDDEYMHPGLDPSSRVAEDLRTRNRESEAVVGLQELSGNGGTETTKSRWQEEEKQVQNLTALDLAEEQEKRTASSGLHWEEGVAARPMQLEGIQRGPPAIGLLQLDSAGSLSHALASPAMRRDHGSPEALAVHTNLIAVGLSKGALLVTPSKYSATCSTDEMEPSKAFFLGGSIDKVGPAVSAICFNQQGDLLLAGYTNGTVSLWDLTRRTVAKTISGEHSAAIVHTLFLGQESGAGRHLRAITGDCRGLVLLHTFTVVPFVRRFSVTTQCLLDGQHTGTVLSVSPLLPDDGFQVMGMASTAQQVAPASSVTLGSVIGGVGGGAMDVGRKFLYDGPNFADDGAGGMVVFVTHTTVLVVRLVPSLDVCARLTRPAGIREGAIPYTAWRRIRAQVGTFNTSLLASDGADEDNWPVLALAWDKKMLIAQLLKSELRIVGQWDLDSPAVGVVWLEEQMMVVATAKDQLCLFTKEGVEVERASLGGEQEGLGAIIYHTHILNTFGNPEKTYHSSLSVRGAALYILGTLQLWRARLLPWGDRIKALQDAGDWMGAFHIAMELYDGQARGVTGLPRGLDAMREAIMETLLALLSAYIDEAFAYLSLVIPSSPMPPVDVAGTKDHLQAEEAVPTVADSWGGGSVGQDMIAEAREQYARVGGVAIEFCVHVGKREVLFENVFHKFEAVSQRGTFLELLEPYILKDMLGALPPEVMQALVEHYSQHGWLERVEQCVLHMDIASLDFNQVVKLCREHGLYNALIYLFTKGLDDFTSPMEELLAVAQHTHNPSHAQAIGYKLLVYLKHCFCGLSFPPGHGSLPAKRLPALRGEILRFLLDQHGMQREQSSEVSNGADRSKYPRLLYLLQLDTPATLLVLRLAFPVGGPLDVGKQGYGYITRPNNEQMSEEATEVATTEIVDEGRRFLQAIVSAFIEILDLDNRSGAGSSEDSQEIWPSRGNIESLLEFVAQYVASRHAVVSRGTLMHILEYLVSFSSESRKARENEDLMVALLNSVPDSDFDASHTVHLAQEACFWQVCALLYTHDGEYISALDSYLKDANCLHQPFTFIMQMLDHINGLKGSVLTDFREAVLTRMPQLMQHNIKGTLWIVLEHLSGENQRVMKELGSHSQLLFAYLKAIMDARSSSRPLSSIGSKPVVVASSSSHSVTFEEKDSSASEQLETGGVPSIFIPSQWEPDIHVGDLLQRSGMEFTDEMAELYVQLLCQFEPRLVLKFLESYENYRLEHCLKLCQEYGITDAAIFLLERVGDVASALGLLLVEVDARMLDFKSAIMASSSLAAQVSNNNDKWLDIPQVASFKSALAAAVTLCQRNTLRLDQQESESLWFRVLDRFDLLLSVILLQIWVRYEVDHMLFCHLKIILAAGNCVRRVLVWMMGDVIDGMMGYVPLRVIMDKILAEHGNHPFGDFRATILNMLSAYGYERAILRTAKQLIEDDTFYNVGALRRGYAHAYAPITSTCCICGLKLDDMAMDALHIYYCGHAAHTACMDTAGNLKDEDRGLTGCPVCTLKKKPNGVFSHGKEAAWQGDRVPKVGTPSSPVPDVTVPSLQGAGSTTRSNHALSSSRLELLKQLHKGKGLPTVGSSLQLCLAPPPRVRRDHVASVPSSSTTIHGRSRHRTLLAVRK</sequence>
<feature type="compositionally biased region" description="Basic and acidic residues" evidence="6">
    <location>
        <begin position="327"/>
        <end position="338"/>
    </location>
</feature>
<evidence type="ECO:0000256" key="5">
    <source>
        <dbReference type="PROSITE-ProRule" id="PRU00221"/>
    </source>
</evidence>
<name>A0ABP0T8F5_9BRYO</name>
<dbReference type="Pfam" id="PF25066">
    <property type="entry name" value="TPR_VPS8_2"/>
    <property type="match status" value="1"/>
</dbReference>
<evidence type="ECO:0000313" key="8">
    <source>
        <dbReference type="EMBL" id="CAK9189790.1"/>
    </source>
</evidence>
<keyword evidence="4" id="KW-0863">Zinc-finger</keyword>
<dbReference type="InterPro" id="IPR015943">
    <property type="entry name" value="WD40/YVTN_repeat-like_dom_sf"/>
</dbReference>
<feature type="compositionally biased region" description="Low complexity" evidence="6">
    <location>
        <begin position="136"/>
        <end position="184"/>
    </location>
</feature>
<dbReference type="Pfam" id="PF12816">
    <property type="entry name" value="TPR_Vps8"/>
    <property type="match status" value="1"/>
</dbReference>
<evidence type="ECO:0000256" key="6">
    <source>
        <dbReference type="SAM" id="MobiDB-lite"/>
    </source>
</evidence>